<feature type="transmembrane region" description="Helical" evidence="1">
    <location>
        <begin position="94"/>
        <end position="114"/>
    </location>
</feature>
<dbReference type="STRING" id="266779.Meso_0637"/>
<feature type="transmembrane region" description="Helical" evidence="1">
    <location>
        <begin position="24"/>
        <end position="46"/>
    </location>
</feature>
<reference evidence="2" key="1">
    <citation type="submission" date="2006-06" db="EMBL/GenBank/DDBJ databases">
        <title>Complete sequence of chromosome of Chelativorans sp. BNC1.</title>
        <authorList>
            <consortium name="US DOE Joint Genome Institute"/>
            <person name="Copeland A."/>
            <person name="Lucas S."/>
            <person name="Lapidus A."/>
            <person name="Barry K."/>
            <person name="Detter J.C."/>
            <person name="Glavina del Rio T."/>
            <person name="Hammon N."/>
            <person name="Israni S."/>
            <person name="Dalin E."/>
            <person name="Tice H."/>
            <person name="Pitluck S."/>
            <person name="Chertkov O."/>
            <person name="Brettin T."/>
            <person name="Bruce D."/>
            <person name="Han C."/>
            <person name="Tapia R."/>
            <person name="Gilna P."/>
            <person name="Schmutz J."/>
            <person name="Larimer F."/>
            <person name="Land M."/>
            <person name="Hauser L."/>
            <person name="Kyrpides N."/>
            <person name="Mikhailova N."/>
            <person name="Richardson P."/>
        </authorList>
    </citation>
    <scope>NUCLEOTIDE SEQUENCE</scope>
    <source>
        <strain evidence="2">BNC1</strain>
    </source>
</reference>
<dbReference type="KEGG" id="mes:Meso_0637"/>
<feature type="transmembrane region" description="Helical" evidence="1">
    <location>
        <begin position="192"/>
        <end position="212"/>
    </location>
</feature>
<dbReference type="HOGENOM" id="CLU_082424_0_0_5"/>
<feature type="transmembrane region" description="Helical" evidence="1">
    <location>
        <begin position="161"/>
        <end position="180"/>
    </location>
</feature>
<dbReference type="InterPro" id="IPR024464">
    <property type="entry name" value="DUF2391"/>
</dbReference>
<protein>
    <submittedName>
        <fullName evidence="2">Putative integral membrane protein TIGR02587</fullName>
    </submittedName>
</protein>
<sequence length="288" mass="31616">MPKRSATLAEADAPGKNEAVNRQFFVGLARGFGGALIFALPMLMTMEMWWLGFYVDRFRLALLLIVNLPLLVLLSHHAGFEETFEWREDLRDALIAYGIGILASAVVLTIFGIIRPTMPMDEIVGKIAIQSMPASIGALLGRTQLGGRKVEPQEGTKGETYASELFLMAIGALFLGLNVAPTEEMILISYKMTEWHAVLLILLSLLLMHGFVYAVEFKGESTLGPETPWWSAFLRFTLAGYAISILVCLYVLWTFGRTDEQAATQIVMSVIVLGFPASLGAAAARLIL</sequence>
<dbReference type="EMBL" id="CP000390">
    <property type="protein sequence ID" value="ABG62037.1"/>
    <property type="molecule type" value="Genomic_DNA"/>
</dbReference>
<gene>
    <name evidence="2" type="ordered locus">Meso_0637</name>
</gene>
<accession>Q11KN8</accession>
<dbReference type="Pfam" id="PF09622">
    <property type="entry name" value="DUF2391"/>
    <property type="match status" value="1"/>
</dbReference>
<proteinExistence type="predicted"/>
<feature type="transmembrane region" description="Helical" evidence="1">
    <location>
        <begin position="265"/>
        <end position="287"/>
    </location>
</feature>
<evidence type="ECO:0000313" key="2">
    <source>
        <dbReference type="EMBL" id="ABG62037.1"/>
    </source>
</evidence>
<feature type="transmembrane region" description="Helical" evidence="1">
    <location>
        <begin position="232"/>
        <end position="253"/>
    </location>
</feature>
<dbReference type="InterPro" id="IPR013416">
    <property type="entry name" value="CHP02587_IM"/>
</dbReference>
<dbReference type="NCBIfam" id="TIGR02587">
    <property type="entry name" value="TIGR02587 family membrane protein"/>
    <property type="match status" value="1"/>
</dbReference>
<keyword evidence="1" id="KW-0472">Membrane</keyword>
<organism evidence="2">
    <name type="scientific">Chelativorans sp. (strain BNC1)</name>
    <dbReference type="NCBI Taxonomy" id="266779"/>
    <lineage>
        <taxon>Bacteria</taxon>
        <taxon>Pseudomonadati</taxon>
        <taxon>Pseudomonadota</taxon>
        <taxon>Alphaproteobacteria</taxon>
        <taxon>Hyphomicrobiales</taxon>
        <taxon>Phyllobacteriaceae</taxon>
        <taxon>Chelativorans</taxon>
    </lineage>
</organism>
<dbReference type="eggNOG" id="COG4711">
    <property type="taxonomic scope" value="Bacteria"/>
</dbReference>
<feature type="transmembrane region" description="Helical" evidence="1">
    <location>
        <begin position="58"/>
        <end position="74"/>
    </location>
</feature>
<name>Q11KN8_CHESB</name>
<evidence type="ECO:0000256" key="1">
    <source>
        <dbReference type="SAM" id="Phobius"/>
    </source>
</evidence>
<dbReference type="AlphaFoldDB" id="Q11KN8"/>
<keyword evidence="1" id="KW-0812">Transmembrane</keyword>
<keyword evidence="1" id="KW-1133">Transmembrane helix</keyword>